<evidence type="ECO:0000313" key="4">
    <source>
        <dbReference type="Proteomes" id="UP000004016"/>
    </source>
</evidence>
<organism evidence="3 4">
    <name type="scientific">Dorea longicatena DSM 13814</name>
    <dbReference type="NCBI Taxonomy" id="411462"/>
    <lineage>
        <taxon>Bacteria</taxon>
        <taxon>Bacillati</taxon>
        <taxon>Bacillota</taxon>
        <taxon>Clostridia</taxon>
        <taxon>Lachnospirales</taxon>
        <taxon>Lachnospiraceae</taxon>
        <taxon>Dorea</taxon>
    </lineage>
</organism>
<proteinExistence type="predicted"/>
<reference evidence="3 4" key="1">
    <citation type="submission" date="2007-03" db="EMBL/GenBank/DDBJ databases">
        <authorList>
            <person name="Fulton L."/>
            <person name="Clifton S."/>
            <person name="Fulton B."/>
            <person name="Xu J."/>
            <person name="Minx P."/>
            <person name="Pepin K.H."/>
            <person name="Johnson M."/>
            <person name="Thiruvilangam P."/>
            <person name="Bhonagiri V."/>
            <person name="Nash W.E."/>
            <person name="Mardis E.R."/>
            <person name="Wilson R.K."/>
        </authorList>
    </citation>
    <scope>NUCLEOTIDE SEQUENCE [LARGE SCALE GENOMIC DNA]</scope>
    <source>
        <strain evidence="3 4">DSM 13814</strain>
    </source>
</reference>
<evidence type="ECO:0000313" key="3">
    <source>
        <dbReference type="EMBL" id="EDM61618.1"/>
    </source>
</evidence>
<dbReference type="Proteomes" id="UP000004016">
    <property type="component" value="Unassembled WGS sequence"/>
</dbReference>
<feature type="domain" description="Insertion element IS150 protein InsJ-like helix-turn-helix" evidence="2">
    <location>
        <begin position="11"/>
        <end position="62"/>
    </location>
</feature>
<dbReference type="Gene3D" id="1.10.10.10">
    <property type="entry name" value="Winged helix-like DNA-binding domain superfamily/Winged helix DNA-binding domain"/>
    <property type="match status" value="1"/>
</dbReference>
<reference evidence="3 4" key="2">
    <citation type="submission" date="2007-04" db="EMBL/GenBank/DDBJ databases">
        <title>Draft genome sequence of Dorea longicatena (DSM 13814).</title>
        <authorList>
            <person name="Sudarsanam P."/>
            <person name="Ley R."/>
            <person name="Guruge J."/>
            <person name="Turnbaugh P.J."/>
            <person name="Mahowald M."/>
            <person name="Liep D."/>
            <person name="Gordon J."/>
        </authorList>
    </citation>
    <scope>NUCLEOTIDE SEQUENCE [LARGE SCALE GENOMIC DNA]</scope>
    <source>
        <strain evidence="3 4">DSM 13814</strain>
    </source>
</reference>
<keyword evidence="1" id="KW-0175">Coiled coil</keyword>
<dbReference type="Pfam" id="PF13518">
    <property type="entry name" value="HTH_28"/>
    <property type="match status" value="1"/>
</dbReference>
<gene>
    <name evidence="3" type="ORF">DORLON_03033</name>
</gene>
<comment type="caution">
    <text evidence="3">The sequence shown here is derived from an EMBL/GenBank/DDBJ whole genome shotgun (WGS) entry which is preliminary data.</text>
</comment>
<dbReference type="SUPFAM" id="SSF46689">
    <property type="entry name" value="Homeodomain-like"/>
    <property type="match status" value="1"/>
</dbReference>
<dbReference type="HOGENOM" id="CLU_027402_17_3_9"/>
<dbReference type="InterPro" id="IPR055247">
    <property type="entry name" value="InsJ-like_HTH"/>
</dbReference>
<dbReference type="eggNOG" id="COG2963">
    <property type="taxonomic scope" value="Bacteria"/>
</dbReference>
<protein>
    <submittedName>
        <fullName evidence="3">Transposase</fullName>
    </submittedName>
</protein>
<accession>A6BL15</accession>
<dbReference type="InterPro" id="IPR009057">
    <property type="entry name" value="Homeodomain-like_sf"/>
</dbReference>
<dbReference type="InterPro" id="IPR036388">
    <property type="entry name" value="WH-like_DNA-bd_sf"/>
</dbReference>
<sequence>MKKAKNTTLDERLKIVTDCLANDKNYGAMALKYDCSYQQVRNWVIRYEKMGQAGLEDRRGRRIASLPSRTPEEELRDKIAELERRNLDLQMENDLLKKVRELERRGRYL</sequence>
<evidence type="ECO:0000256" key="1">
    <source>
        <dbReference type="SAM" id="Coils"/>
    </source>
</evidence>
<name>A6BL15_9FIRM</name>
<evidence type="ECO:0000259" key="2">
    <source>
        <dbReference type="Pfam" id="PF13518"/>
    </source>
</evidence>
<dbReference type="EMBL" id="AAXB02000050">
    <property type="protein sequence ID" value="EDM61618.1"/>
    <property type="molecule type" value="Genomic_DNA"/>
</dbReference>
<dbReference type="AlphaFoldDB" id="A6BL15"/>
<feature type="coiled-coil region" evidence="1">
    <location>
        <begin position="72"/>
        <end position="99"/>
    </location>
</feature>